<dbReference type="Proteomes" id="UP001229836">
    <property type="component" value="Chromosome"/>
</dbReference>
<dbReference type="EMBL" id="CP125669">
    <property type="protein sequence ID" value="WHP07235.1"/>
    <property type="molecule type" value="Genomic_DNA"/>
</dbReference>
<evidence type="ECO:0000313" key="1">
    <source>
        <dbReference type="EMBL" id="WHP07235.1"/>
    </source>
</evidence>
<dbReference type="Pfam" id="PF19891">
    <property type="entry name" value="DUF6364"/>
    <property type="match status" value="1"/>
</dbReference>
<proteinExistence type="predicted"/>
<dbReference type="InterPro" id="IPR045944">
    <property type="entry name" value="DUF6364"/>
</dbReference>
<sequence>MSIDKNVIERAKNYAQQHQQSASSLVEAYLDRISAQSNRVNEIQAPITEYLTGMFAAQDNGQDYKELLADARLEKHL</sequence>
<dbReference type="RefSeq" id="WP_279959366.1">
    <property type="nucleotide sequence ID" value="NZ_CP125669.1"/>
</dbReference>
<keyword evidence="2" id="KW-1185">Reference proteome</keyword>
<evidence type="ECO:0000313" key="2">
    <source>
        <dbReference type="Proteomes" id="UP001229836"/>
    </source>
</evidence>
<gene>
    <name evidence="1" type="ORF">QLH32_07205</name>
</gene>
<accession>A0ABY8S6B6</accession>
<organism evidence="1 2">
    <name type="scientific">Acinetobacter corruptisaponis</name>
    <dbReference type="NCBI Taxonomy" id="3045147"/>
    <lineage>
        <taxon>Bacteria</taxon>
        <taxon>Pseudomonadati</taxon>
        <taxon>Pseudomonadota</taxon>
        <taxon>Gammaproteobacteria</taxon>
        <taxon>Moraxellales</taxon>
        <taxon>Moraxellaceae</taxon>
        <taxon>Acinetobacter</taxon>
    </lineage>
</organism>
<reference evidence="1 2" key="1">
    <citation type="submission" date="2023-05" db="EMBL/GenBank/DDBJ databases">
        <title>The complete genome of Acinetobacter sp. nov KCTC 92772.</title>
        <authorList>
            <person name="Zhou G."/>
        </authorList>
    </citation>
    <scope>NUCLEOTIDE SEQUENCE [LARGE SCALE GENOMIC DNA]</scope>
    <source>
        <strain evidence="1 2">KCTC 92772</strain>
    </source>
</reference>
<name>A0ABY8S6B6_9GAMM</name>
<protein>
    <submittedName>
        <fullName evidence="1">DUF6364 family protein</fullName>
    </submittedName>
</protein>